<dbReference type="Proteomes" id="UP001549104">
    <property type="component" value="Unassembled WGS sequence"/>
</dbReference>
<feature type="repeat" description="TPR" evidence="1">
    <location>
        <begin position="71"/>
        <end position="104"/>
    </location>
</feature>
<dbReference type="InterPro" id="IPR041656">
    <property type="entry name" value="TPR_5"/>
</dbReference>
<dbReference type="EMBL" id="JBEPME010000004">
    <property type="protein sequence ID" value="MET3657793.1"/>
    <property type="molecule type" value="Genomic_DNA"/>
</dbReference>
<accession>A0ABV2K9N3</accession>
<gene>
    <name evidence="3" type="ORF">ABIC55_002890</name>
</gene>
<evidence type="ECO:0000256" key="1">
    <source>
        <dbReference type="PROSITE-ProRule" id="PRU00339"/>
    </source>
</evidence>
<organism evidence="3 4">
    <name type="scientific">Sporosarcina psychrophila</name>
    <name type="common">Bacillus psychrophilus</name>
    <dbReference type="NCBI Taxonomy" id="1476"/>
    <lineage>
        <taxon>Bacteria</taxon>
        <taxon>Bacillati</taxon>
        <taxon>Bacillota</taxon>
        <taxon>Bacilli</taxon>
        <taxon>Bacillales</taxon>
        <taxon>Caryophanaceae</taxon>
        <taxon>Sporosarcina</taxon>
    </lineage>
</organism>
<evidence type="ECO:0000259" key="2">
    <source>
        <dbReference type="Pfam" id="PF12688"/>
    </source>
</evidence>
<proteinExistence type="predicted"/>
<dbReference type="RefSeq" id="WP_354313521.1">
    <property type="nucleotide sequence ID" value="NZ_JBEPME010000004.1"/>
</dbReference>
<dbReference type="InterPro" id="IPR011990">
    <property type="entry name" value="TPR-like_helical_dom_sf"/>
</dbReference>
<feature type="domain" description="Tetratrico peptide repeat group 5" evidence="2">
    <location>
        <begin position="37"/>
        <end position="134"/>
    </location>
</feature>
<evidence type="ECO:0000313" key="3">
    <source>
        <dbReference type="EMBL" id="MET3657793.1"/>
    </source>
</evidence>
<sequence>MVKLEEAIQLRSEGEFEKSNVLLSKLVLECPEDALVNYQYAWSFDVLGLEADAVPYYEKAIQLGLDDTNAIGAFIGLGSSYRALGKYEKSQTVLEKGIENFPENNAMKTFYAMTLYNVGEHREAMEILLTSLHDK</sequence>
<reference evidence="3 4" key="1">
    <citation type="submission" date="2024-06" db="EMBL/GenBank/DDBJ databases">
        <title>Sorghum-associated microbial communities from plants grown in Nebraska, USA.</title>
        <authorList>
            <person name="Schachtman D."/>
        </authorList>
    </citation>
    <scope>NUCLEOTIDE SEQUENCE [LARGE SCALE GENOMIC DNA]</scope>
    <source>
        <strain evidence="3 4">1288</strain>
    </source>
</reference>
<protein>
    <submittedName>
        <fullName evidence="3">Tetratricopeptide (TPR) repeat protein</fullName>
    </submittedName>
</protein>
<evidence type="ECO:0000313" key="4">
    <source>
        <dbReference type="Proteomes" id="UP001549104"/>
    </source>
</evidence>
<dbReference type="SUPFAM" id="SSF48452">
    <property type="entry name" value="TPR-like"/>
    <property type="match status" value="1"/>
</dbReference>
<dbReference type="Pfam" id="PF12688">
    <property type="entry name" value="TPR_5"/>
    <property type="match status" value="1"/>
</dbReference>
<comment type="caution">
    <text evidence="3">The sequence shown here is derived from an EMBL/GenBank/DDBJ whole genome shotgun (WGS) entry which is preliminary data.</text>
</comment>
<dbReference type="PROSITE" id="PS50005">
    <property type="entry name" value="TPR"/>
    <property type="match status" value="1"/>
</dbReference>
<keyword evidence="1" id="KW-0802">TPR repeat</keyword>
<name>A0ABV2K9N3_SPOPS</name>
<dbReference type="InterPro" id="IPR019734">
    <property type="entry name" value="TPR_rpt"/>
</dbReference>
<keyword evidence="4" id="KW-1185">Reference proteome</keyword>
<dbReference type="Gene3D" id="1.25.40.10">
    <property type="entry name" value="Tetratricopeptide repeat domain"/>
    <property type="match status" value="1"/>
</dbReference>